<dbReference type="EMBL" id="ML122266">
    <property type="protein sequence ID" value="RPD60349.1"/>
    <property type="molecule type" value="Genomic_DNA"/>
</dbReference>
<evidence type="ECO:0000313" key="2">
    <source>
        <dbReference type="Proteomes" id="UP000313359"/>
    </source>
</evidence>
<dbReference type="AlphaFoldDB" id="A0A5C2SB48"/>
<name>A0A5C2SB48_9APHY</name>
<protein>
    <submittedName>
        <fullName evidence="1">Uncharacterized protein</fullName>
    </submittedName>
</protein>
<keyword evidence="2" id="KW-1185">Reference proteome</keyword>
<organism evidence="1 2">
    <name type="scientific">Lentinus tigrinus ALCF2SS1-6</name>
    <dbReference type="NCBI Taxonomy" id="1328759"/>
    <lineage>
        <taxon>Eukaryota</taxon>
        <taxon>Fungi</taxon>
        <taxon>Dikarya</taxon>
        <taxon>Basidiomycota</taxon>
        <taxon>Agaricomycotina</taxon>
        <taxon>Agaricomycetes</taxon>
        <taxon>Polyporales</taxon>
        <taxon>Polyporaceae</taxon>
        <taxon>Lentinus</taxon>
    </lineage>
</organism>
<accession>A0A5C2SB48</accession>
<proteinExistence type="predicted"/>
<sequence length="88" mass="9604">MEWEHPATAGDSPNFLHAQEKLVSHCLNTLDRSNLGYTGTAVRVRDLAALADILDGPDSTINLWTQHHGSIIASYLMKLYPEAGCDPA</sequence>
<gene>
    <name evidence="1" type="ORF">L227DRAFT_99255</name>
</gene>
<reference evidence="1" key="1">
    <citation type="journal article" date="2018" name="Genome Biol. Evol.">
        <title>Genomics and development of Lentinus tigrinus, a white-rot wood-decaying mushroom with dimorphic fruiting bodies.</title>
        <authorList>
            <person name="Wu B."/>
            <person name="Xu Z."/>
            <person name="Knudson A."/>
            <person name="Carlson A."/>
            <person name="Chen N."/>
            <person name="Kovaka S."/>
            <person name="LaButti K."/>
            <person name="Lipzen A."/>
            <person name="Pennachio C."/>
            <person name="Riley R."/>
            <person name="Schakwitz W."/>
            <person name="Umezawa K."/>
            <person name="Ohm R.A."/>
            <person name="Grigoriev I.V."/>
            <person name="Nagy L.G."/>
            <person name="Gibbons J."/>
            <person name="Hibbett D."/>
        </authorList>
    </citation>
    <scope>NUCLEOTIDE SEQUENCE [LARGE SCALE GENOMIC DNA]</scope>
    <source>
        <strain evidence="1">ALCF2SS1-6</strain>
    </source>
</reference>
<dbReference type="Proteomes" id="UP000313359">
    <property type="component" value="Unassembled WGS sequence"/>
</dbReference>
<evidence type="ECO:0000313" key="1">
    <source>
        <dbReference type="EMBL" id="RPD60349.1"/>
    </source>
</evidence>
<dbReference type="STRING" id="1328759.A0A5C2SB48"/>
<dbReference type="OrthoDB" id="2756257at2759"/>